<keyword evidence="2" id="KW-1185">Reference proteome</keyword>
<evidence type="ECO:0008006" key="3">
    <source>
        <dbReference type="Google" id="ProtNLM"/>
    </source>
</evidence>
<organism evidence="1 2">
    <name type="scientific">Salinisphaera japonica YTM-1</name>
    <dbReference type="NCBI Taxonomy" id="1209778"/>
    <lineage>
        <taxon>Bacteria</taxon>
        <taxon>Pseudomonadati</taxon>
        <taxon>Pseudomonadota</taxon>
        <taxon>Gammaproteobacteria</taxon>
        <taxon>Salinisphaerales</taxon>
        <taxon>Salinisphaeraceae</taxon>
        <taxon>Salinisphaera</taxon>
    </lineage>
</organism>
<evidence type="ECO:0000313" key="2">
    <source>
        <dbReference type="Proteomes" id="UP000285310"/>
    </source>
</evidence>
<accession>A0A423PJB1</accession>
<gene>
    <name evidence="1" type="ORF">SAJA_12835</name>
</gene>
<sequence>MTQRPLTVFGADFADYPIMQEMLMGLAGADTLWVGGRSGLARVDHDEALRAVTYFDWQPYQRAARAAPDRRPVGAADEAFYNEARWAFERSLDRVFLTPLTAREIEHYFWNLVERLETRFVSASHGLVVLFAHTPHFPWHIVFFHVCRRLGIPCYIFKRTQTPDGMFFDTELMARQAPCIEARHPVDPAEVLDAISQVSGRLARSREINQAAEKTAMQPMGLRLSLKILRRLFKRRRIFLEDHYYREPWWRLFLYTLRRDRDRRADITYLNNHADSQAPTQPYVYFALHYQPERTTVPEAGIYQDQRLAIRALAAALPAGWVLAVKEHPRQLGDRRPDLRCLHYARRSLYTDIGALNNVRLVHAFTPSAPLLAGARLVASCNGSSVFEGLQQNIPGLTFVPTWHSACPSSPAVHTLDSLKAVVQTLTKKSPADVRADFECFIQTQARHWFIGANDDRAAALSQRTRAELVGAMRAELAGLIDDSGPGLSETSAKS</sequence>
<dbReference type="AlphaFoldDB" id="A0A423PJB1"/>
<proteinExistence type="predicted"/>
<dbReference type="EMBL" id="AYKG01000045">
    <property type="protein sequence ID" value="ROO25680.1"/>
    <property type="molecule type" value="Genomic_DNA"/>
</dbReference>
<dbReference type="OrthoDB" id="5448633at2"/>
<comment type="caution">
    <text evidence="1">The sequence shown here is derived from an EMBL/GenBank/DDBJ whole genome shotgun (WGS) entry which is preliminary data.</text>
</comment>
<name>A0A423PJB1_9GAMM</name>
<dbReference type="Proteomes" id="UP000285310">
    <property type="component" value="Unassembled WGS sequence"/>
</dbReference>
<dbReference type="InParanoid" id="A0A423PJB1"/>
<dbReference type="RefSeq" id="WP_123659025.1">
    <property type="nucleotide sequence ID" value="NZ_AYKG01000045.1"/>
</dbReference>
<protein>
    <recommendedName>
        <fullName evidence="3">Capsule polysaccharide biosynthesis protein</fullName>
    </recommendedName>
</protein>
<evidence type="ECO:0000313" key="1">
    <source>
        <dbReference type="EMBL" id="ROO25680.1"/>
    </source>
</evidence>
<reference evidence="1 2" key="1">
    <citation type="submission" date="2013-10" db="EMBL/GenBank/DDBJ databases">
        <title>Salinisphaera japonica YTM-1 Genome Sequencing.</title>
        <authorList>
            <person name="Lai Q."/>
            <person name="Li C."/>
            <person name="Shao Z."/>
        </authorList>
    </citation>
    <scope>NUCLEOTIDE SEQUENCE [LARGE SCALE GENOMIC DNA]</scope>
    <source>
        <strain evidence="1 2">YTM-1</strain>
    </source>
</reference>